<dbReference type="GO" id="GO:0000786">
    <property type="term" value="C:nucleosome"/>
    <property type="evidence" value="ECO:0007669"/>
    <property type="project" value="InterPro"/>
</dbReference>
<reference evidence="4 5" key="2">
    <citation type="journal article" date="2019" name="G3 (Bethesda)">
        <title>Hybrid Assembly of the Genome of the Entomopathogenic Nematode Steinernema carpocapsae Identifies the X-Chromosome.</title>
        <authorList>
            <person name="Serra L."/>
            <person name="Macchietto M."/>
            <person name="Macias-Munoz A."/>
            <person name="McGill C.J."/>
            <person name="Rodriguez I.M."/>
            <person name="Rodriguez B."/>
            <person name="Murad R."/>
            <person name="Mortazavi A."/>
        </authorList>
    </citation>
    <scope>NUCLEOTIDE SEQUENCE [LARGE SCALE GENOMIC DNA]</scope>
    <source>
        <strain evidence="4 5">ALL</strain>
    </source>
</reference>
<dbReference type="Pfam" id="PF00125">
    <property type="entry name" value="Histone"/>
    <property type="match status" value="1"/>
</dbReference>
<evidence type="ECO:0000313" key="5">
    <source>
        <dbReference type="Proteomes" id="UP000298663"/>
    </source>
</evidence>
<dbReference type="Gene3D" id="1.10.20.10">
    <property type="entry name" value="Histone, subunit A"/>
    <property type="match status" value="1"/>
</dbReference>
<dbReference type="OrthoDB" id="4025405at2759"/>
<feature type="region of interest" description="Disordered" evidence="2">
    <location>
        <begin position="1"/>
        <end position="54"/>
    </location>
</feature>
<dbReference type="InterPro" id="IPR000164">
    <property type="entry name" value="Histone_H3/CENP-A"/>
</dbReference>
<organism evidence="4 5">
    <name type="scientific">Steinernema carpocapsae</name>
    <name type="common">Entomopathogenic nematode</name>
    <dbReference type="NCBI Taxonomy" id="34508"/>
    <lineage>
        <taxon>Eukaryota</taxon>
        <taxon>Metazoa</taxon>
        <taxon>Ecdysozoa</taxon>
        <taxon>Nematoda</taxon>
        <taxon>Chromadorea</taxon>
        <taxon>Rhabditida</taxon>
        <taxon>Tylenchina</taxon>
        <taxon>Panagrolaimomorpha</taxon>
        <taxon>Strongyloidoidea</taxon>
        <taxon>Steinernematidae</taxon>
        <taxon>Steinernema</taxon>
    </lineage>
</organism>
<dbReference type="PRINTS" id="PR00622">
    <property type="entry name" value="HISTONEH3"/>
</dbReference>
<keyword evidence="5" id="KW-1185">Reference proteome</keyword>
<feature type="domain" description="Core Histone H2A/H2B/H3" evidence="3">
    <location>
        <begin position="64"/>
        <end position="136"/>
    </location>
</feature>
<sequence>MARIKITPRRREPGEAAKKHFREMQAATAAKLSQSSNSQSSFLRNQTRKMPGSAACRDLPQVDQKVVIPKAVFGRLVRSILCRLSDITRIQKEAIEVLHIQAEHYMADLFRDVKLCAEHAKRVTVMPKDLKLALRLRREFDKL</sequence>
<dbReference type="AlphaFoldDB" id="A0A4U5LPQ0"/>
<reference evidence="4 5" key="1">
    <citation type="journal article" date="2015" name="Genome Biol.">
        <title>Comparative genomics of Steinernema reveals deeply conserved gene regulatory networks.</title>
        <authorList>
            <person name="Dillman A.R."/>
            <person name="Macchietto M."/>
            <person name="Porter C.F."/>
            <person name="Rogers A."/>
            <person name="Williams B."/>
            <person name="Antoshechkin I."/>
            <person name="Lee M.M."/>
            <person name="Goodwin Z."/>
            <person name="Lu X."/>
            <person name="Lewis E.E."/>
            <person name="Goodrich-Blair H."/>
            <person name="Stock S.P."/>
            <person name="Adams B.J."/>
            <person name="Sternberg P.W."/>
            <person name="Mortazavi A."/>
        </authorList>
    </citation>
    <scope>NUCLEOTIDE SEQUENCE [LARGE SCALE GENOMIC DNA]</scope>
    <source>
        <strain evidence="4 5">ALL</strain>
    </source>
</reference>
<dbReference type="GO" id="GO:0046982">
    <property type="term" value="F:protein heterodimerization activity"/>
    <property type="evidence" value="ECO:0007669"/>
    <property type="project" value="InterPro"/>
</dbReference>
<dbReference type="GO" id="GO:0030527">
    <property type="term" value="F:structural constituent of chromatin"/>
    <property type="evidence" value="ECO:0007669"/>
    <property type="project" value="InterPro"/>
</dbReference>
<feature type="compositionally biased region" description="Basic and acidic residues" evidence="2">
    <location>
        <begin position="9"/>
        <end position="18"/>
    </location>
</feature>
<evidence type="ECO:0000259" key="3">
    <source>
        <dbReference type="Pfam" id="PF00125"/>
    </source>
</evidence>
<dbReference type="InterPro" id="IPR009072">
    <property type="entry name" value="Histone-fold"/>
</dbReference>
<dbReference type="PANTHER" id="PTHR11426">
    <property type="entry name" value="HISTONE H3"/>
    <property type="match status" value="1"/>
</dbReference>
<dbReference type="Proteomes" id="UP000298663">
    <property type="component" value="Unassembled WGS sequence"/>
</dbReference>
<evidence type="ECO:0000256" key="2">
    <source>
        <dbReference type="SAM" id="MobiDB-lite"/>
    </source>
</evidence>
<dbReference type="STRING" id="34508.A0A4U5LPQ0"/>
<name>A0A4U5LPQ0_STECR</name>
<gene>
    <name evidence="4" type="ORF">L596_030549</name>
</gene>
<evidence type="ECO:0000313" key="4">
    <source>
        <dbReference type="EMBL" id="TKR57906.1"/>
    </source>
</evidence>
<comment type="caution">
    <text evidence="4">The sequence shown here is derived from an EMBL/GenBank/DDBJ whole genome shotgun (WGS) entry which is preliminary data.</text>
</comment>
<comment type="similarity">
    <text evidence="1">Belongs to the histone H3 family.</text>
</comment>
<dbReference type="EMBL" id="AZBU02000014">
    <property type="protein sequence ID" value="TKR57906.1"/>
    <property type="molecule type" value="Genomic_DNA"/>
</dbReference>
<evidence type="ECO:0000256" key="1">
    <source>
        <dbReference type="ARBA" id="ARBA00010343"/>
    </source>
</evidence>
<protein>
    <recommendedName>
        <fullName evidence="3">Core Histone H2A/H2B/H3 domain-containing protein</fullName>
    </recommendedName>
</protein>
<proteinExistence type="inferred from homology"/>
<dbReference type="SMART" id="SM00428">
    <property type="entry name" value="H3"/>
    <property type="match status" value="1"/>
</dbReference>
<dbReference type="GO" id="GO:0003677">
    <property type="term" value="F:DNA binding"/>
    <property type="evidence" value="ECO:0007669"/>
    <property type="project" value="InterPro"/>
</dbReference>
<accession>A0A4U5LPQ0</accession>
<dbReference type="InterPro" id="IPR007125">
    <property type="entry name" value="H2A/H2B/H3"/>
</dbReference>
<dbReference type="SUPFAM" id="SSF47113">
    <property type="entry name" value="Histone-fold"/>
    <property type="match status" value="1"/>
</dbReference>